<comment type="caution">
    <text evidence="3">The sequence shown here is derived from an EMBL/GenBank/DDBJ whole genome shotgun (WGS) entry which is preliminary data.</text>
</comment>
<gene>
    <name evidence="3" type="primary">xseA</name>
    <name evidence="3" type="ORF">NO1_0928</name>
</gene>
<accession>A0A388TA72</accession>
<dbReference type="Proteomes" id="UP000269352">
    <property type="component" value="Unassembled WGS sequence"/>
</dbReference>
<dbReference type="EC" id="3.1.11.6" evidence="1"/>
<dbReference type="InterPro" id="IPR020579">
    <property type="entry name" value="Exonuc_VII_lsu_C"/>
</dbReference>
<reference evidence="3 4" key="1">
    <citation type="journal article" date="2019" name="ISME J.">
        <title>Genome analyses of uncultured TG2/ZB3 bacteria in 'Margulisbacteria' specifically attached to ectosymbiotic spirochetes of protists in the termite gut.</title>
        <authorList>
            <person name="Utami Y.D."/>
            <person name="Kuwahara H."/>
            <person name="Igai K."/>
            <person name="Murakami T."/>
            <person name="Sugaya K."/>
            <person name="Morikawa T."/>
            <person name="Nagura Y."/>
            <person name="Yuki M."/>
            <person name="Deevong P."/>
            <person name="Inoue T."/>
            <person name="Kihara K."/>
            <person name="Lo N."/>
            <person name="Yamada A."/>
            <person name="Ohkuma M."/>
            <person name="Hongoh Y."/>
        </authorList>
    </citation>
    <scope>NUCLEOTIDE SEQUENCE [LARGE SCALE GENOMIC DNA]</scope>
    <source>
        <strain evidence="3">NkOx7-01</strain>
    </source>
</reference>
<dbReference type="EMBL" id="BGZN01000013">
    <property type="protein sequence ID" value="GBR73579.1"/>
    <property type="molecule type" value="Genomic_DNA"/>
</dbReference>
<keyword evidence="4" id="KW-1185">Reference proteome</keyword>
<dbReference type="Pfam" id="PF02601">
    <property type="entry name" value="Exonuc_VII_L"/>
    <property type="match status" value="1"/>
</dbReference>
<name>A0A388TA72_TERA1</name>
<dbReference type="GO" id="GO:0006308">
    <property type="term" value="P:DNA catabolic process"/>
    <property type="evidence" value="ECO:0007669"/>
    <property type="project" value="UniProtKB-UniRule"/>
</dbReference>
<evidence type="ECO:0000259" key="2">
    <source>
        <dbReference type="Pfam" id="PF02601"/>
    </source>
</evidence>
<dbReference type="NCBIfam" id="TIGR00237">
    <property type="entry name" value="xseA"/>
    <property type="match status" value="1"/>
</dbReference>
<dbReference type="PANTHER" id="PTHR30008">
    <property type="entry name" value="EXODEOXYRIBONUCLEASE 7 LARGE SUBUNIT"/>
    <property type="match status" value="1"/>
</dbReference>
<evidence type="ECO:0000313" key="3">
    <source>
        <dbReference type="EMBL" id="GBR73579.1"/>
    </source>
</evidence>
<dbReference type="AlphaFoldDB" id="A0A388TA72"/>
<feature type="non-terminal residue" evidence="3">
    <location>
        <position position="1"/>
    </location>
</feature>
<organism evidence="3 4">
    <name type="scientific">Termititenax aidoneus</name>
    <dbReference type="NCBI Taxonomy" id="2218524"/>
    <lineage>
        <taxon>Bacteria</taxon>
        <taxon>Bacillati</taxon>
        <taxon>Candidatus Margulisiibacteriota</taxon>
        <taxon>Candidatus Termititenacia</taxon>
        <taxon>Candidatus Termititenacales</taxon>
        <taxon>Candidatus Termititenacaceae</taxon>
        <taxon>Candidatus Termititenax</taxon>
    </lineage>
</organism>
<dbReference type="InterPro" id="IPR003753">
    <property type="entry name" value="Exonuc_VII_L"/>
</dbReference>
<sequence>AGLGDLARAFELLKEKLAKEGLFAPERKKPIPPYPRKIAVLAAPEGAAIHDIITVAKRRDPGLEIHLYSTLVQGGSAVSSIIENLNLAQEVGGYDVVVLARGGGSLEDLQAFNAEETARAVAACRLPTVSAVGHEVDFAITDFAADLRAATPSVAAELLVPDKMELRQKIDGLADFLQRGLERLLADQYQELDYGGQRLDELLQRILAKAKENCRYLADRLEDLNPLQILKRGFALVEKDGRPIMSVKKVQKNDIITFRMRDGRADAEVREIYEF</sequence>
<proteinExistence type="predicted"/>
<dbReference type="GO" id="GO:0009318">
    <property type="term" value="C:exodeoxyribonuclease VII complex"/>
    <property type="evidence" value="ECO:0007669"/>
    <property type="project" value="UniProtKB-UniRule"/>
</dbReference>
<dbReference type="PANTHER" id="PTHR30008:SF0">
    <property type="entry name" value="EXODEOXYRIBONUCLEASE 7 LARGE SUBUNIT"/>
    <property type="match status" value="1"/>
</dbReference>
<dbReference type="GO" id="GO:0008855">
    <property type="term" value="F:exodeoxyribonuclease VII activity"/>
    <property type="evidence" value="ECO:0007669"/>
    <property type="project" value="UniProtKB-UniRule"/>
</dbReference>
<evidence type="ECO:0000256" key="1">
    <source>
        <dbReference type="NCBIfam" id="TIGR00237"/>
    </source>
</evidence>
<feature type="domain" description="Exonuclease VII large subunit C-terminal" evidence="2">
    <location>
        <begin position="22"/>
        <end position="200"/>
    </location>
</feature>
<protein>
    <recommendedName>
        <fullName evidence="1">Exodeoxyribonuclease VII large subunit</fullName>
        <ecNumber evidence="1">3.1.11.6</ecNumber>
    </recommendedName>
</protein>
<evidence type="ECO:0000313" key="4">
    <source>
        <dbReference type="Proteomes" id="UP000269352"/>
    </source>
</evidence>